<accession>C5LEV2</accession>
<dbReference type="InParanoid" id="C5LEV2"/>
<dbReference type="Proteomes" id="UP000007800">
    <property type="component" value="Unassembled WGS sequence"/>
</dbReference>
<dbReference type="OrthoDB" id="10390564at2759"/>
<dbReference type="GeneID" id="9037943"/>
<feature type="region of interest" description="Disordered" evidence="1">
    <location>
        <begin position="496"/>
        <end position="562"/>
    </location>
</feature>
<dbReference type="OMA" id="GCESSPG"/>
<dbReference type="RefSeq" id="XP_002772902.1">
    <property type="nucleotide sequence ID" value="XM_002772856.1"/>
</dbReference>
<name>C5LEV2_PERM5</name>
<feature type="region of interest" description="Disordered" evidence="1">
    <location>
        <begin position="594"/>
        <end position="685"/>
    </location>
</feature>
<organism evidence="3">
    <name type="scientific">Perkinsus marinus (strain ATCC 50983 / TXsc)</name>
    <dbReference type="NCBI Taxonomy" id="423536"/>
    <lineage>
        <taxon>Eukaryota</taxon>
        <taxon>Sar</taxon>
        <taxon>Alveolata</taxon>
        <taxon>Perkinsozoa</taxon>
        <taxon>Perkinsea</taxon>
        <taxon>Perkinsida</taxon>
        <taxon>Perkinsidae</taxon>
        <taxon>Perkinsus</taxon>
    </lineage>
</organism>
<feature type="compositionally biased region" description="Basic residues" evidence="1">
    <location>
        <begin position="323"/>
        <end position="332"/>
    </location>
</feature>
<dbReference type="AlphaFoldDB" id="C5LEV2"/>
<feature type="compositionally biased region" description="Basic and acidic residues" evidence="1">
    <location>
        <begin position="521"/>
        <end position="551"/>
    </location>
</feature>
<protein>
    <submittedName>
        <fullName evidence="2">Uncharacterized protein</fullName>
    </submittedName>
</protein>
<feature type="compositionally biased region" description="Basic and acidic residues" evidence="1">
    <location>
        <begin position="618"/>
        <end position="630"/>
    </location>
</feature>
<evidence type="ECO:0000313" key="3">
    <source>
        <dbReference type="Proteomes" id="UP000007800"/>
    </source>
</evidence>
<evidence type="ECO:0000313" key="2">
    <source>
        <dbReference type="EMBL" id="EER04718.1"/>
    </source>
</evidence>
<proteinExistence type="predicted"/>
<dbReference type="EMBL" id="GG681386">
    <property type="protein sequence ID" value="EER04718.1"/>
    <property type="molecule type" value="Genomic_DNA"/>
</dbReference>
<feature type="region of interest" description="Disordered" evidence="1">
    <location>
        <begin position="244"/>
        <end position="297"/>
    </location>
</feature>
<keyword evidence="3" id="KW-1185">Reference proteome</keyword>
<sequence>MLSVPSADTAPSGESPPIVVIPNGLGLRRPVVSMRKCNLRPKTSIDALGAATPFRRGIVKGFSTADAVCGQCNAVNGWYLRRSSADEVDKLSFDKWNTVLPAEPDRGRKKLNEAEQSNRLGSLALFADEIVHPSGEGLIAREELEVDRPEGYWSAYFTTELSPVGLEDVEEYSMGRVQPADLRRLQKAAAMRVFEMKKRREEALAFSLQGGQSEGGSPKSGEVVEDLRVEEPRIEGPRRVSAPAPEVIIPKPPPKAELSPQRSRTLAEGSLLVVPPSGEAGGAEASGDGNPKRRFSRQFTIPRIYMTSRGVIEARTCNSGRSPHPKSGKKKTISTTQTGSMRAPRGSAVGRAIGLPTLAETCHMLNNSERGWRPQPTEGPTLQRKALKPICHVVAGRRQSASGNKTLSGAINSALPSDLTVLAPPGNSRAEHIWSTPPGSRGSVTAARASRLIGSGIGSRLMGGGGLPRPSALEAVLGAKMEERRRSLMMAAAAVLKDKDNPNGSRRWSTVMVRPEMAGTQEKDRRASHSGEEDNEDKSAAAEEDVKRPEGADDGSGLPSFDSVFEAVGEEDLTYKKFHAAKSREIAAFDLAKEREEARKRAEAQKRIEESQQVTDGGKVEGDEPREESARPTFSSMSKRERQDSQRYSSKDRTRLKRFKGQSGEDHAGRSWKPELWMKMRNDYD</sequence>
<feature type="compositionally biased region" description="Basic and acidic residues" evidence="1">
    <location>
        <begin position="594"/>
        <end position="610"/>
    </location>
</feature>
<feature type="region of interest" description="Disordered" evidence="1">
    <location>
        <begin position="316"/>
        <end position="347"/>
    </location>
</feature>
<feature type="compositionally biased region" description="Basic and acidic residues" evidence="1">
    <location>
        <begin position="663"/>
        <end position="685"/>
    </location>
</feature>
<gene>
    <name evidence="2" type="ORF">Pmar_PMAR013243</name>
</gene>
<evidence type="ECO:0000256" key="1">
    <source>
        <dbReference type="SAM" id="MobiDB-lite"/>
    </source>
</evidence>
<reference evidence="2 3" key="1">
    <citation type="submission" date="2008-07" db="EMBL/GenBank/DDBJ databases">
        <authorList>
            <person name="El-Sayed N."/>
            <person name="Caler E."/>
            <person name="Inman J."/>
            <person name="Amedeo P."/>
            <person name="Hass B."/>
            <person name="Wortman J."/>
        </authorList>
    </citation>
    <scope>NUCLEOTIDE SEQUENCE [LARGE SCALE GENOMIC DNA]</scope>
    <source>
        <strain evidence="3">ATCC 50983 / TXsc</strain>
    </source>
</reference>
<feature type="compositionally biased region" description="Basic and acidic residues" evidence="1">
    <location>
        <begin position="638"/>
        <end position="653"/>
    </location>
</feature>